<keyword evidence="2" id="KW-1185">Reference proteome</keyword>
<sequence>MYTINYILPKSLIQIRKIFNLSFYLSKYAPKKSFNFLDRGQKLFDIFLRRIISIISLKFQDLNLRFELNFIVWLLLRLRYLFHRLRLDLRLVTFKQFYRKSSITCQIEILIMHFMKNFAFFI</sequence>
<dbReference type="Proteomes" id="UP000276133">
    <property type="component" value="Unassembled WGS sequence"/>
</dbReference>
<protein>
    <submittedName>
        <fullName evidence="1">Uncharacterized protein</fullName>
    </submittedName>
</protein>
<reference evidence="1 2" key="1">
    <citation type="journal article" date="2018" name="Sci. Rep.">
        <title>Genomic signatures of local adaptation to the degree of environmental predictability in rotifers.</title>
        <authorList>
            <person name="Franch-Gras L."/>
            <person name="Hahn C."/>
            <person name="Garcia-Roger E.M."/>
            <person name="Carmona M.J."/>
            <person name="Serra M."/>
            <person name="Gomez A."/>
        </authorList>
    </citation>
    <scope>NUCLEOTIDE SEQUENCE [LARGE SCALE GENOMIC DNA]</scope>
    <source>
        <strain evidence="1">HYR1</strain>
    </source>
</reference>
<dbReference type="EMBL" id="REGN01001550">
    <property type="protein sequence ID" value="RNA33941.1"/>
    <property type="molecule type" value="Genomic_DNA"/>
</dbReference>
<organism evidence="1 2">
    <name type="scientific">Brachionus plicatilis</name>
    <name type="common">Marine rotifer</name>
    <name type="synonym">Brachionus muelleri</name>
    <dbReference type="NCBI Taxonomy" id="10195"/>
    <lineage>
        <taxon>Eukaryota</taxon>
        <taxon>Metazoa</taxon>
        <taxon>Spiralia</taxon>
        <taxon>Gnathifera</taxon>
        <taxon>Rotifera</taxon>
        <taxon>Eurotatoria</taxon>
        <taxon>Monogononta</taxon>
        <taxon>Pseudotrocha</taxon>
        <taxon>Ploima</taxon>
        <taxon>Brachionidae</taxon>
        <taxon>Brachionus</taxon>
    </lineage>
</organism>
<dbReference type="AlphaFoldDB" id="A0A3M7SDT1"/>
<proteinExistence type="predicted"/>
<comment type="caution">
    <text evidence="1">The sequence shown here is derived from an EMBL/GenBank/DDBJ whole genome shotgun (WGS) entry which is preliminary data.</text>
</comment>
<accession>A0A3M7SDT1</accession>
<name>A0A3M7SDT1_BRAPC</name>
<evidence type="ECO:0000313" key="1">
    <source>
        <dbReference type="EMBL" id="RNA33941.1"/>
    </source>
</evidence>
<gene>
    <name evidence="1" type="ORF">BpHYR1_017641</name>
</gene>
<evidence type="ECO:0000313" key="2">
    <source>
        <dbReference type="Proteomes" id="UP000276133"/>
    </source>
</evidence>